<evidence type="ECO:0000256" key="1">
    <source>
        <dbReference type="SAM" id="MobiDB-lite"/>
    </source>
</evidence>
<dbReference type="OrthoDB" id="3397450at2"/>
<feature type="compositionally biased region" description="Basic and acidic residues" evidence="1">
    <location>
        <begin position="10"/>
        <end position="30"/>
    </location>
</feature>
<proteinExistence type="predicted"/>
<gene>
    <name evidence="2" type="ORF">EKG83_10065</name>
</gene>
<evidence type="ECO:0000313" key="3">
    <source>
        <dbReference type="Proteomes" id="UP000325787"/>
    </source>
</evidence>
<keyword evidence="3" id="KW-1185">Reference proteome</keyword>
<reference evidence="3" key="1">
    <citation type="journal article" date="2021" name="Curr. Microbiol.">
        <title>Complete genome of nocamycin-producing strain Saccharothrix syringae NRRL B-16468 reveals the biosynthetic potential for secondary metabolites.</title>
        <authorList>
            <person name="Mo X."/>
            <person name="Yang S."/>
        </authorList>
    </citation>
    <scope>NUCLEOTIDE SEQUENCE [LARGE SCALE GENOMIC DNA]</scope>
    <source>
        <strain evidence="3">ATCC 51364 / DSM 43886 / JCM 6844 / KCTC 9398 / NBRC 14523 / NRRL B-16468 / INA 2240</strain>
    </source>
</reference>
<dbReference type="Proteomes" id="UP000325787">
    <property type="component" value="Chromosome"/>
</dbReference>
<dbReference type="EMBL" id="CP034550">
    <property type="protein sequence ID" value="QFZ17779.1"/>
    <property type="molecule type" value="Genomic_DNA"/>
</dbReference>
<name>A0A5Q0GUY6_SACSY</name>
<dbReference type="KEGG" id="ssyi:EKG83_10065"/>
<sequence length="98" mass="10075">MVFGGQGHVPDVRRLPVSGDDRGSGTRGEEPDAELLGGFSAVLGISVEVLGGLVGMSEPVVSGELPGETSDTAALLWDVRHLAAAQVREVRQLAKALG</sequence>
<organism evidence="2 3">
    <name type="scientific">Saccharothrix syringae</name>
    <name type="common">Nocardiopsis syringae</name>
    <dbReference type="NCBI Taxonomy" id="103733"/>
    <lineage>
        <taxon>Bacteria</taxon>
        <taxon>Bacillati</taxon>
        <taxon>Actinomycetota</taxon>
        <taxon>Actinomycetes</taxon>
        <taxon>Pseudonocardiales</taxon>
        <taxon>Pseudonocardiaceae</taxon>
        <taxon>Saccharothrix</taxon>
    </lineage>
</organism>
<feature type="region of interest" description="Disordered" evidence="1">
    <location>
        <begin position="1"/>
        <end position="33"/>
    </location>
</feature>
<evidence type="ECO:0000313" key="2">
    <source>
        <dbReference type="EMBL" id="QFZ17779.1"/>
    </source>
</evidence>
<protein>
    <submittedName>
        <fullName evidence="2">Uncharacterized protein</fullName>
    </submittedName>
</protein>
<dbReference type="RefSeq" id="WP_153277984.1">
    <property type="nucleotide sequence ID" value="NZ_CP034550.1"/>
</dbReference>
<accession>A0A5Q0GUY6</accession>
<dbReference type="AlphaFoldDB" id="A0A5Q0GUY6"/>